<proteinExistence type="predicted"/>
<name>A0ABV6ZFB1_9HYPH</name>
<gene>
    <name evidence="1" type="ORF">ACETRX_14700</name>
</gene>
<protein>
    <submittedName>
        <fullName evidence="1">Uncharacterized protein</fullName>
    </submittedName>
</protein>
<dbReference type="EMBL" id="JBHGPK010000004">
    <property type="protein sequence ID" value="MFC2250872.1"/>
    <property type="molecule type" value="Genomic_DNA"/>
</dbReference>
<reference evidence="1 2" key="1">
    <citation type="submission" date="2024-09" db="EMBL/GenBank/DDBJ databases">
        <title>Description of Labrys sedimenti sp. nov., isolated from a diclofenac-degrading enrichment culture, and genome-based reclassification of Labrys portucalensis as a later heterotypic synonym of Labrys neptuniae.</title>
        <authorList>
            <person name="Tancsics A."/>
            <person name="Csepanyi A."/>
        </authorList>
    </citation>
    <scope>NUCLEOTIDE SEQUENCE [LARGE SCALE GENOMIC DNA]</scope>
    <source>
        <strain evidence="1 2">LMG 23412</strain>
    </source>
</reference>
<accession>A0ABV6ZFB1</accession>
<dbReference type="Proteomes" id="UP001595190">
    <property type="component" value="Unassembled WGS sequence"/>
</dbReference>
<evidence type="ECO:0000313" key="1">
    <source>
        <dbReference type="EMBL" id="MFC2250872.1"/>
    </source>
</evidence>
<organism evidence="1 2">
    <name type="scientific">Labrys neptuniae</name>
    <dbReference type="NCBI Taxonomy" id="376174"/>
    <lineage>
        <taxon>Bacteria</taxon>
        <taxon>Pseudomonadati</taxon>
        <taxon>Pseudomonadota</taxon>
        <taxon>Alphaproteobacteria</taxon>
        <taxon>Hyphomicrobiales</taxon>
        <taxon>Xanthobacteraceae</taxon>
        <taxon>Labrys</taxon>
    </lineage>
</organism>
<comment type="caution">
    <text evidence="1">The sequence shown here is derived from an EMBL/GenBank/DDBJ whole genome shotgun (WGS) entry which is preliminary data.</text>
</comment>
<evidence type="ECO:0000313" key="2">
    <source>
        <dbReference type="Proteomes" id="UP001595190"/>
    </source>
</evidence>
<sequence length="107" mass="12109">MNDHVPLSIHSSIPAPFAWLTDENRARSPIRPGTIDPNNAGSRPWETRASTAKFVNRGDTVLQNPFKSMNWPEILASSHTGVTPAAEMQKKIMRIIFKNLYVIYNYI</sequence>
<dbReference type="RefSeq" id="WP_394311185.1">
    <property type="nucleotide sequence ID" value="NZ_JBHGPK010000004.1"/>
</dbReference>